<keyword evidence="4" id="KW-1185">Reference proteome</keyword>
<organism evidence="3 4">
    <name type="scientific">Undibacterium pigrum</name>
    <dbReference type="NCBI Taxonomy" id="401470"/>
    <lineage>
        <taxon>Bacteria</taxon>
        <taxon>Pseudomonadati</taxon>
        <taxon>Pseudomonadota</taxon>
        <taxon>Betaproteobacteria</taxon>
        <taxon>Burkholderiales</taxon>
        <taxon>Oxalobacteraceae</taxon>
        <taxon>Undibacterium</taxon>
    </lineage>
</organism>
<evidence type="ECO:0000313" key="4">
    <source>
        <dbReference type="Proteomes" id="UP000247792"/>
    </source>
</evidence>
<proteinExistence type="predicted"/>
<feature type="chain" id="PRO_5016267212" evidence="2">
    <location>
        <begin position="24"/>
        <end position="179"/>
    </location>
</feature>
<evidence type="ECO:0000256" key="2">
    <source>
        <dbReference type="SAM" id="SignalP"/>
    </source>
</evidence>
<accession>A0A318IKN2</accession>
<evidence type="ECO:0000313" key="3">
    <source>
        <dbReference type="EMBL" id="PXX33716.1"/>
    </source>
</evidence>
<keyword evidence="2" id="KW-0732">Signal</keyword>
<dbReference type="AlphaFoldDB" id="A0A318IKN2"/>
<gene>
    <name evidence="3" type="ORF">DFR42_12912</name>
</gene>
<feature type="signal peptide" evidence="2">
    <location>
        <begin position="1"/>
        <end position="23"/>
    </location>
</feature>
<feature type="region of interest" description="Disordered" evidence="1">
    <location>
        <begin position="143"/>
        <end position="179"/>
    </location>
</feature>
<dbReference type="OrthoDB" id="9902839at2"/>
<dbReference type="Proteomes" id="UP000247792">
    <property type="component" value="Unassembled WGS sequence"/>
</dbReference>
<reference evidence="3 4" key="1">
    <citation type="submission" date="2018-05" db="EMBL/GenBank/DDBJ databases">
        <title>Genomic Encyclopedia of Type Strains, Phase IV (KMG-IV): sequencing the most valuable type-strain genomes for metagenomic binning, comparative biology and taxonomic classification.</title>
        <authorList>
            <person name="Goeker M."/>
        </authorList>
    </citation>
    <scope>NUCLEOTIDE SEQUENCE [LARGE SCALE GENOMIC DNA]</scope>
    <source>
        <strain evidence="3 4">DSM 19792</strain>
    </source>
</reference>
<dbReference type="RefSeq" id="WP_146219013.1">
    <property type="nucleotide sequence ID" value="NZ_QJKB01000029.1"/>
</dbReference>
<dbReference type="EMBL" id="QJKB01000029">
    <property type="protein sequence ID" value="PXX33716.1"/>
    <property type="molecule type" value="Genomic_DNA"/>
</dbReference>
<comment type="caution">
    <text evidence="3">The sequence shown here is derived from an EMBL/GenBank/DDBJ whole genome shotgun (WGS) entry which is preliminary data.</text>
</comment>
<protein>
    <submittedName>
        <fullName evidence="3">Uncharacterized protein</fullName>
    </submittedName>
</protein>
<name>A0A318IKN2_9BURK</name>
<sequence length="179" mass="19776">MQSKVIRMAIILLSCAPCISAYARDDHALPELLRVMGFSELIRAQVDVSCRQDAQYAANPRLITLCDKRHHIPDTVIEGAALPYLRRHMSTQLAQEAIAILTSPSEKAVSRKLTAEIASGNHNLLTPDELLLLKRRNESRHGQALSAFSSDPEQGRAVARAMFEYDPRTGSSHPAPLKP</sequence>
<evidence type="ECO:0000256" key="1">
    <source>
        <dbReference type="SAM" id="MobiDB-lite"/>
    </source>
</evidence>